<protein>
    <submittedName>
        <fullName evidence="3">IS21 family transposase</fullName>
    </submittedName>
</protein>
<dbReference type="Proteomes" id="UP001501231">
    <property type="component" value="Unassembled WGS sequence"/>
</dbReference>
<feature type="domain" description="Integrase catalytic" evidence="2">
    <location>
        <begin position="69"/>
        <end position="247"/>
    </location>
</feature>
<keyword evidence="4" id="KW-1185">Reference proteome</keyword>
<dbReference type="EMBL" id="BAAARW010000043">
    <property type="protein sequence ID" value="GAA2455791.1"/>
    <property type="molecule type" value="Genomic_DNA"/>
</dbReference>
<dbReference type="InterPro" id="IPR036397">
    <property type="entry name" value="RNaseH_sf"/>
</dbReference>
<dbReference type="SUPFAM" id="SSF53098">
    <property type="entry name" value="Ribonuclease H-like"/>
    <property type="match status" value="1"/>
</dbReference>
<name>A0ABN3KCE8_9ACTN</name>
<comment type="caution">
    <text evidence="3">The sequence shown here is derived from an EMBL/GenBank/DDBJ whole genome shotgun (WGS) entry which is preliminary data.</text>
</comment>
<reference evidence="3 4" key="1">
    <citation type="journal article" date="2019" name="Int. J. Syst. Evol. Microbiol.">
        <title>The Global Catalogue of Microorganisms (GCM) 10K type strain sequencing project: providing services to taxonomists for standard genome sequencing and annotation.</title>
        <authorList>
            <consortium name="The Broad Institute Genomics Platform"/>
            <consortium name="The Broad Institute Genome Sequencing Center for Infectious Disease"/>
            <person name="Wu L."/>
            <person name="Ma J."/>
        </authorList>
    </citation>
    <scope>NUCLEOTIDE SEQUENCE [LARGE SCALE GENOMIC DNA]</scope>
    <source>
        <strain evidence="3 4">JCM 3325</strain>
    </source>
</reference>
<comment type="similarity">
    <text evidence="1">Belongs to the transposase IS21/IS408/IS1162 family.</text>
</comment>
<organism evidence="3 4">
    <name type="scientific">Actinomadura vinacea</name>
    <dbReference type="NCBI Taxonomy" id="115336"/>
    <lineage>
        <taxon>Bacteria</taxon>
        <taxon>Bacillati</taxon>
        <taxon>Actinomycetota</taxon>
        <taxon>Actinomycetes</taxon>
        <taxon>Streptosporangiales</taxon>
        <taxon>Thermomonosporaceae</taxon>
        <taxon>Actinomadura</taxon>
    </lineage>
</organism>
<dbReference type="InterPro" id="IPR012337">
    <property type="entry name" value="RNaseH-like_sf"/>
</dbReference>
<dbReference type="NCBIfam" id="NF033546">
    <property type="entry name" value="transpos_IS21"/>
    <property type="match status" value="1"/>
</dbReference>
<evidence type="ECO:0000256" key="1">
    <source>
        <dbReference type="ARBA" id="ARBA00009277"/>
    </source>
</evidence>
<evidence type="ECO:0000313" key="3">
    <source>
        <dbReference type="EMBL" id="GAA2455791.1"/>
    </source>
</evidence>
<sequence>MARAVASDRPPRYERPPVETSFAPFESRVRAMLAEHPEMPATLIAERVGWTGSITWFRDNVRRLRPEHRRPDPADRLTWAAGEAAQCDLWFPPRKIPIEDGSRVLLPVLVITAAHSRFTLARMIPTRRSEDLLLASWELLGELGRVPRRLIWDNEPGIGCGKRHAEGVAAFTGTLATTLVRLRPRDPESKGVVERRNGFFETSFMPGREFTSPADFNAQFTQWLTRANSRVVRTIKARPVDLLEADRAAMLPLPPVPPPVGWSNRIRLGRDYYVRLDASDYSVDPAVIGRLVDVHADLEQVQVRLEGRLVAQHARVWARGMTVTDPAHLATAKLF</sequence>
<proteinExistence type="inferred from homology"/>
<gene>
    <name evidence="3" type="primary">istA_4</name>
    <name evidence="3" type="ORF">GCM10010191_88830</name>
</gene>
<dbReference type="PANTHER" id="PTHR35004">
    <property type="entry name" value="TRANSPOSASE RV3428C-RELATED"/>
    <property type="match status" value="1"/>
</dbReference>
<dbReference type="PROSITE" id="PS50994">
    <property type="entry name" value="INTEGRASE"/>
    <property type="match status" value="1"/>
</dbReference>
<dbReference type="Pfam" id="PF22483">
    <property type="entry name" value="Mu-transpos_C_2"/>
    <property type="match status" value="1"/>
</dbReference>
<evidence type="ECO:0000313" key="4">
    <source>
        <dbReference type="Proteomes" id="UP001501231"/>
    </source>
</evidence>
<evidence type="ECO:0000259" key="2">
    <source>
        <dbReference type="PROSITE" id="PS50994"/>
    </source>
</evidence>
<accession>A0ABN3KCE8</accession>
<dbReference type="InterPro" id="IPR054353">
    <property type="entry name" value="IstA-like_C"/>
</dbReference>
<dbReference type="Gene3D" id="3.30.420.10">
    <property type="entry name" value="Ribonuclease H-like superfamily/Ribonuclease H"/>
    <property type="match status" value="1"/>
</dbReference>
<dbReference type="InterPro" id="IPR001584">
    <property type="entry name" value="Integrase_cat-core"/>
</dbReference>
<dbReference type="PANTHER" id="PTHR35004:SF8">
    <property type="entry name" value="TRANSPOSASE RV3428C-RELATED"/>
    <property type="match status" value="1"/>
</dbReference>